<evidence type="ECO:0000313" key="3">
    <source>
        <dbReference type="Proteomes" id="UP000050421"/>
    </source>
</evidence>
<accession>A0A0P8A3N8</accession>
<dbReference type="STRING" id="1305737.GCA_000526355_03235"/>
<organism evidence="2 3">
    <name type="scientific">Algoriphagus marincola HL-49</name>
    <dbReference type="NCBI Taxonomy" id="1305737"/>
    <lineage>
        <taxon>Bacteria</taxon>
        <taxon>Pseudomonadati</taxon>
        <taxon>Bacteroidota</taxon>
        <taxon>Cytophagia</taxon>
        <taxon>Cytophagales</taxon>
        <taxon>Cyclobacteriaceae</taxon>
        <taxon>Algoriphagus</taxon>
    </lineage>
</organism>
<reference evidence="2 3" key="1">
    <citation type="submission" date="2015-09" db="EMBL/GenBank/DDBJ databases">
        <title>Identification and resolution of microdiversity through metagenomic sequencing of parallel consortia.</title>
        <authorList>
            <person name="Nelson W.C."/>
            <person name="Romine M.F."/>
            <person name="Lindemann S.R."/>
        </authorList>
    </citation>
    <scope>NUCLEOTIDE SEQUENCE [LARGE SCALE GENOMIC DNA]</scope>
    <source>
        <strain evidence="2">HL-49</strain>
    </source>
</reference>
<protein>
    <submittedName>
        <fullName evidence="2">Uncharacterized protein</fullName>
    </submittedName>
</protein>
<feature type="signal peptide" evidence="1">
    <location>
        <begin position="1"/>
        <end position="19"/>
    </location>
</feature>
<feature type="chain" id="PRO_5006147623" evidence="1">
    <location>
        <begin position="20"/>
        <end position="164"/>
    </location>
</feature>
<keyword evidence="1" id="KW-0732">Signal</keyword>
<dbReference type="AlphaFoldDB" id="A0A0P8A3N8"/>
<dbReference type="PATRIC" id="fig|1305737.6.peg.3732"/>
<comment type="caution">
    <text evidence="2">The sequence shown here is derived from an EMBL/GenBank/DDBJ whole genome shotgun (WGS) entry which is preliminary data.</text>
</comment>
<dbReference type="OrthoDB" id="823781at2"/>
<dbReference type="Proteomes" id="UP000050421">
    <property type="component" value="Unassembled WGS sequence"/>
</dbReference>
<dbReference type="EMBL" id="LJXT01000116">
    <property type="protein sequence ID" value="KPQ12081.1"/>
    <property type="molecule type" value="Genomic_DNA"/>
</dbReference>
<proteinExistence type="predicted"/>
<name>A0A0P8A3N8_9BACT</name>
<evidence type="ECO:0000313" key="2">
    <source>
        <dbReference type="EMBL" id="KPQ12081.1"/>
    </source>
</evidence>
<evidence type="ECO:0000256" key="1">
    <source>
        <dbReference type="SAM" id="SignalP"/>
    </source>
</evidence>
<sequence>MKRSLLILATILTYFTVHAQEESSIFKQGVKGCYSDYYIEFYNRGADLPTDGEYEVVISVIIDGQSDCYLGKATIQNGQLSNPVYIQKTDGSYQPMSRMFKALDPEWVAARDEASIRQVSDGMSTLFYTVDRHWIRLFFPSLIAGQSMANKKAPPAKEMLKSNN</sequence>
<gene>
    <name evidence="2" type="ORF">HLUCCX10_14930</name>
</gene>